<gene>
    <name evidence="1" type="ORF">BOA8489_02150</name>
</gene>
<proteinExistence type="predicted"/>
<sequence length="430" mass="48293">MKDNNDFKKGMRVTLKGDAFVTVKFEPRTSETEAYVNRLVDELELISPNDRPTTKQKYVRCVSDVVVATMSSTSGLICWPRDNHSLRNKAYGRDIAEDVYQALLGKGLIKLVQKGRRGLSAVYRIDRSIAVDGLSFKEHGIGPVIEVRAEKQKVYWTPNQPKGRILSLTQFDGLWQPLERDVRAINEVMQLHPLTAPDGRQWASCRRIFNDGRLDRGGRLYGGWQSEKAKDRLSFKIDSEPVCEIDIKGSFLFIANALTGSNVNLGSDPYQRIQFVREGDPSKRNLAKRLVSSMMSNPNELTRFPTGDTKNEFGRIIPVKEQYNLPASSKVTDYTNQIIRAFPFLKDVRGSSGQLMYIESTVIVDALLALAEGKVAVPAYPVHDCLLCKESDEAQVISALKESMMNKVGSEPVLDIEYENGKSKIVLPKE</sequence>
<protein>
    <submittedName>
        <fullName evidence="1">Uncharacterized protein</fullName>
    </submittedName>
</protein>
<dbReference type="EMBL" id="FXXQ01000006">
    <property type="protein sequence ID" value="SMX24035.1"/>
    <property type="molecule type" value="Genomic_DNA"/>
</dbReference>
<keyword evidence="2" id="KW-1185">Reference proteome</keyword>
<name>A0A238J1I5_9RHOB</name>
<dbReference type="AlphaFoldDB" id="A0A238J1I5"/>
<organism evidence="1 2">
    <name type="scientific">Boseongicola aestuarii</name>
    <dbReference type="NCBI Taxonomy" id="1470561"/>
    <lineage>
        <taxon>Bacteria</taxon>
        <taxon>Pseudomonadati</taxon>
        <taxon>Pseudomonadota</taxon>
        <taxon>Alphaproteobacteria</taxon>
        <taxon>Rhodobacterales</taxon>
        <taxon>Paracoccaceae</taxon>
        <taxon>Boseongicola</taxon>
    </lineage>
</organism>
<reference evidence="1 2" key="1">
    <citation type="submission" date="2017-05" db="EMBL/GenBank/DDBJ databases">
        <authorList>
            <person name="Song R."/>
            <person name="Chenine A.L."/>
            <person name="Ruprecht R.M."/>
        </authorList>
    </citation>
    <scope>NUCLEOTIDE SEQUENCE [LARGE SCALE GENOMIC DNA]</scope>
    <source>
        <strain evidence="1 2">CECT 8489</strain>
    </source>
</reference>
<evidence type="ECO:0000313" key="1">
    <source>
        <dbReference type="EMBL" id="SMX24035.1"/>
    </source>
</evidence>
<accession>A0A238J1I5</accession>
<evidence type="ECO:0000313" key="2">
    <source>
        <dbReference type="Proteomes" id="UP000201838"/>
    </source>
</evidence>
<dbReference type="Proteomes" id="UP000201838">
    <property type="component" value="Unassembled WGS sequence"/>
</dbReference>
<dbReference type="RefSeq" id="WP_093973988.1">
    <property type="nucleotide sequence ID" value="NZ_FXXQ01000006.1"/>
</dbReference>
<dbReference type="OrthoDB" id="7059994at2"/>